<reference evidence="5 6" key="6">
    <citation type="journal article" date="2011" name="Appl. Environ. Microbiol.">
        <title>Involvement of the azorhizobial chromosome partition gene (parA) in the onset of bacteroid differentiation during Sesbania rostrata stem nodule development.</title>
        <authorList>
            <person name="Liu CT."/>
            <person name="Lee KB."/>
            <person name="Wang YS."/>
            <person name="Peng MH."/>
            <person name="Lee KT."/>
            <person name="Suzuki S."/>
            <person name="Suzuki T."/>
            <person name="Oyaizu H."/>
        </authorList>
    </citation>
    <scope>NUCLEOTIDE SEQUENCE [LARGE SCALE GENOMIC DNA]</scope>
    <source>
        <strain evidence="6">ATCC 43989 / DSM 5975 / JCM 20966 / LMG 6465 / NBRC 14845 / NCIMB 13405 / ORS 571</strain>
    </source>
</reference>
<reference evidence="6" key="2">
    <citation type="submission" date="2007-04" db="EMBL/GenBank/DDBJ databases">
        <title>Complete genome sequence of the nitrogen-fixing bacterium Azorhizobium caulinodans ORS571.</title>
        <authorList>
            <person name="Lee K.B."/>
            <person name="Backer P.D."/>
            <person name="Aono T."/>
            <person name="Liu C.T."/>
            <person name="Suzuki S."/>
            <person name="Suzuki T."/>
            <person name="Kaneko T."/>
            <person name="Yamada M."/>
            <person name="Tabata S."/>
            <person name="Kupfer D.M."/>
            <person name="Najar F.Z."/>
            <person name="Wiley G.B."/>
            <person name="Roe B."/>
            <person name="Binnewies T."/>
            <person name="Ussery D."/>
            <person name="Vereecke D."/>
            <person name="Gevers D."/>
            <person name="Holsters M."/>
            <person name="Oyaizu H."/>
        </authorList>
    </citation>
    <scope>NUCLEOTIDE SEQUENCE [LARGE SCALE GENOMIC DNA]</scope>
    <source>
        <strain evidence="6">ATCC 43989 / DSM 5975 / JCM 20966 / LMG 6465 / NBRC 14845 / NCIMB 13405 / ORS 571</strain>
    </source>
</reference>
<dbReference type="HOGENOM" id="CLU_000445_59_0_5"/>
<reference evidence="5 6" key="1">
    <citation type="journal article" date="2007" name="Appl. Environ. Microbiol.">
        <title>Rhizobial factors required for stem nodule maturation and maintenance in Sesbania rostrata-Azorhizobium caulinodans ORS571 symbiosis.</title>
        <authorList>
            <person name="Suzuki S."/>
            <person name="Aono T."/>
            <person name="Lee KB."/>
            <person name="Suzuki T."/>
            <person name="Liu CT."/>
            <person name="Miwa H."/>
            <person name="Wakao S."/>
            <person name="Iki T."/>
            <person name="Oyaizu H."/>
        </authorList>
    </citation>
    <scope>NUCLEOTIDE SEQUENCE [LARGE SCALE GENOMIC DNA]</scope>
    <source>
        <strain evidence="6">ATCC 43989 / DSM 5975 / JCM 20966 / LMG 6465 / NBRC 14845 / NCIMB 13405 / ORS 571</strain>
    </source>
</reference>
<dbReference type="KEGG" id="azc:AZC_1175"/>
<dbReference type="Gene3D" id="3.40.50.880">
    <property type="match status" value="1"/>
</dbReference>
<evidence type="ECO:0000256" key="2">
    <source>
        <dbReference type="ARBA" id="ARBA00023125"/>
    </source>
</evidence>
<dbReference type="STRING" id="438753.AZC_1175"/>
<dbReference type="InterPro" id="IPR052158">
    <property type="entry name" value="INH-QAR"/>
</dbReference>
<name>A8HRE8_AZOC5</name>
<dbReference type="PROSITE" id="PS00041">
    <property type="entry name" value="HTH_ARAC_FAMILY_1"/>
    <property type="match status" value="1"/>
</dbReference>
<evidence type="ECO:0000256" key="1">
    <source>
        <dbReference type="ARBA" id="ARBA00023015"/>
    </source>
</evidence>
<evidence type="ECO:0000259" key="4">
    <source>
        <dbReference type="PROSITE" id="PS01124"/>
    </source>
</evidence>
<dbReference type="InterPro" id="IPR029062">
    <property type="entry name" value="Class_I_gatase-like"/>
</dbReference>
<evidence type="ECO:0000313" key="5">
    <source>
        <dbReference type="EMBL" id="BAF87173.1"/>
    </source>
</evidence>
<reference evidence="5 6" key="3">
    <citation type="journal article" date="2008" name="BMC Genomics">
        <title>The genome of the versatile nitrogen fixer Azorhizobium caulinodans ORS571.</title>
        <authorList>
            <person name="Lee KB."/>
            <person name="Backer P.D."/>
            <person name="Aono T."/>
            <person name="Liu CT."/>
            <person name="Suzuki S."/>
            <person name="Suzuki T."/>
            <person name="Kaneko T."/>
            <person name="Yamada M."/>
            <person name="Tabata S."/>
            <person name="Kupfer D.M."/>
            <person name="Najar F.Z."/>
            <person name="Wiley G.B."/>
            <person name="Roe B."/>
            <person name="Binnewies T.T."/>
            <person name="Ussery D.W."/>
            <person name="D'Haeze W."/>
            <person name="Herder J.D."/>
            <person name="Gevers D."/>
            <person name="Vereecke D."/>
            <person name="Holsters M."/>
            <person name="Oyaizu H."/>
        </authorList>
    </citation>
    <scope>NUCLEOTIDE SEQUENCE [LARGE SCALE GENOMIC DNA]</scope>
    <source>
        <strain evidence="6">ATCC 43989 / DSM 5975 / JCM 20966 / LMG 6465 / NBRC 14845 / NCIMB 13405 / ORS 571</strain>
    </source>
</reference>
<sequence length="336" mass="35832">MARPPTPHLAAVSAPGTSPLGGEMAQVRRIGFLTLPNYSMIALANALEACRMANYVSGRDIYGWEVVTLDGAPVPASNGLSLSPTRRLADAGDLDLLMVCGGIDVRHAVGRATREALRRAARKGMALGALCTGTFALAEAGLLNGYRCAIHWENLAAIREEFPDVAFQEDAFVIDRDRLTCTGGVAPLDMMLVLIAAALGARTAGAVADQFIVRRPGATERQKALVAPDVAARIPVLAKAVEVMARHLERPLSTGEVAAAANLSQRQLERLFQRHLSASPAAFYLDLRLARARELLRLSPLPVTDVALACGFQSAAHFSVAYGRRFGHPPRAERAA</sequence>
<dbReference type="Proteomes" id="UP000000270">
    <property type="component" value="Chromosome"/>
</dbReference>
<reference evidence="5 6" key="4">
    <citation type="journal article" date="2009" name="Appl. Environ. Microbiol.">
        <title>Comparative genome-wide transcriptional profiling of Azorhizobium caulinodans ORS571 grown under free-living and symbiotic conditions.</title>
        <authorList>
            <person name="Tsukada S."/>
            <person name="Aono T."/>
            <person name="Akiba N."/>
            <person name="Lee KB."/>
            <person name="Liu CT."/>
            <person name="Toyazaki H."/>
            <person name="Oyaizu H."/>
        </authorList>
    </citation>
    <scope>NUCLEOTIDE SEQUENCE [LARGE SCALE GENOMIC DNA]</scope>
    <source>
        <strain evidence="6">ATCC 43989 / DSM 5975 / JCM 20966 / LMG 6465 / NBRC 14845 / NCIMB 13405 / ORS 571</strain>
    </source>
</reference>
<dbReference type="GO" id="GO:0003700">
    <property type="term" value="F:DNA-binding transcription factor activity"/>
    <property type="evidence" value="ECO:0007669"/>
    <property type="project" value="InterPro"/>
</dbReference>
<dbReference type="SMART" id="SM00342">
    <property type="entry name" value="HTH_ARAC"/>
    <property type="match status" value="1"/>
</dbReference>
<keyword evidence="1" id="KW-0805">Transcription regulation</keyword>
<organism evidence="5 6">
    <name type="scientific">Azorhizobium caulinodans (strain ATCC 43989 / DSM 5975 / JCM 20966 / LMG 6465 / NBRC 14845 / NCIMB 13405 / ORS 571)</name>
    <dbReference type="NCBI Taxonomy" id="438753"/>
    <lineage>
        <taxon>Bacteria</taxon>
        <taxon>Pseudomonadati</taxon>
        <taxon>Pseudomonadota</taxon>
        <taxon>Alphaproteobacteria</taxon>
        <taxon>Hyphomicrobiales</taxon>
        <taxon>Xanthobacteraceae</taxon>
        <taxon>Azorhizobium</taxon>
    </lineage>
</organism>
<reference evidence="5 6" key="5">
    <citation type="journal article" date="2010" name="Appl. Environ. Microbiol.">
        <title>phrR-like gene praR of Azorhizobium caulinodans ORS571 is essential for symbiosis with Sesbania rostrata and is involved in expression of reb genes.</title>
        <authorList>
            <person name="Akiba N."/>
            <person name="Aono T."/>
            <person name="Toyazaki H."/>
            <person name="Sato S."/>
            <person name="Oyaizu H."/>
        </authorList>
    </citation>
    <scope>NUCLEOTIDE SEQUENCE [LARGE SCALE GENOMIC DNA]</scope>
    <source>
        <strain evidence="6">ATCC 43989 / DSM 5975 / JCM 20966 / LMG 6465 / NBRC 14845 / NCIMB 13405 / ORS 571</strain>
    </source>
</reference>
<dbReference type="SUPFAM" id="SSF46689">
    <property type="entry name" value="Homeodomain-like"/>
    <property type="match status" value="2"/>
</dbReference>
<evidence type="ECO:0000313" key="6">
    <source>
        <dbReference type="Proteomes" id="UP000000270"/>
    </source>
</evidence>
<accession>A8HRE8</accession>
<dbReference type="InterPro" id="IPR018060">
    <property type="entry name" value="HTH_AraC"/>
</dbReference>
<dbReference type="SUPFAM" id="SSF52317">
    <property type="entry name" value="Class I glutamine amidotransferase-like"/>
    <property type="match status" value="1"/>
</dbReference>
<dbReference type="CDD" id="cd03136">
    <property type="entry name" value="GATase1_AraC_ArgR_like"/>
    <property type="match status" value="1"/>
</dbReference>
<dbReference type="GO" id="GO:0043565">
    <property type="term" value="F:sequence-specific DNA binding"/>
    <property type="evidence" value="ECO:0007669"/>
    <property type="project" value="InterPro"/>
</dbReference>
<dbReference type="AlphaFoldDB" id="A8HRE8"/>
<dbReference type="EMBL" id="AP009384">
    <property type="protein sequence ID" value="BAF87173.1"/>
    <property type="molecule type" value="Genomic_DNA"/>
</dbReference>
<keyword evidence="6" id="KW-1185">Reference proteome</keyword>
<dbReference type="InterPro" id="IPR002818">
    <property type="entry name" value="DJ-1/PfpI"/>
</dbReference>
<feature type="domain" description="HTH araC/xylS-type" evidence="4">
    <location>
        <begin position="238"/>
        <end position="336"/>
    </location>
</feature>
<dbReference type="PANTHER" id="PTHR43130">
    <property type="entry name" value="ARAC-FAMILY TRANSCRIPTIONAL REGULATOR"/>
    <property type="match status" value="1"/>
</dbReference>
<proteinExistence type="predicted"/>
<gene>
    <name evidence="5" type="primary">araC</name>
    <name evidence="5" type="ordered locus">AZC_1175</name>
</gene>
<dbReference type="InterPro" id="IPR009057">
    <property type="entry name" value="Homeodomain-like_sf"/>
</dbReference>
<dbReference type="InterPro" id="IPR018062">
    <property type="entry name" value="HTH_AraC-typ_CS"/>
</dbReference>
<keyword evidence="2" id="KW-0238">DNA-binding</keyword>
<dbReference type="Pfam" id="PF12833">
    <property type="entry name" value="HTH_18"/>
    <property type="match status" value="1"/>
</dbReference>
<dbReference type="RefSeq" id="WP_012169706.1">
    <property type="nucleotide sequence ID" value="NC_009937.1"/>
</dbReference>
<protein>
    <submittedName>
        <fullName evidence="5">Transcriptional regulator</fullName>
    </submittedName>
</protein>
<dbReference type="eggNOG" id="COG4977">
    <property type="taxonomic scope" value="Bacteria"/>
</dbReference>
<keyword evidence="3" id="KW-0804">Transcription</keyword>
<dbReference type="Pfam" id="PF01965">
    <property type="entry name" value="DJ-1_PfpI"/>
    <property type="match status" value="1"/>
</dbReference>
<dbReference type="Gene3D" id="1.10.10.60">
    <property type="entry name" value="Homeodomain-like"/>
    <property type="match status" value="1"/>
</dbReference>
<dbReference type="PANTHER" id="PTHR43130:SF3">
    <property type="entry name" value="HTH-TYPE TRANSCRIPTIONAL REGULATOR RV1931C"/>
    <property type="match status" value="1"/>
</dbReference>
<evidence type="ECO:0000256" key="3">
    <source>
        <dbReference type="ARBA" id="ARBA00023163"/>
    </source>
</evidence>
<dbReference type="PROSITE" id="PS01124">
    <property type="entry name" value="HTH_ARAC_FAMILY_2"/>
    <property type="match status" value="1"/>
</dbReference>